<feature type="transmembrane region" description="Helical" evidence="5">
    <location>
        <begin position="842"/>
        <end position="859"/>
    </location>
</feature>
<dbReference type="InterPro" id="IPR051328">
    <property type="entry name" value="T7SS_ABC-Transporter"/>
</dbReference>
<dbReference type="PANTHER" id="PTHR43077:SF5">
    <property type="entry name" value="PHAGE INFECTION PROTEIN"/>
    <property type="match status" value="1"/>
</dbReference>
<evidence type="ECO:0000313" key="8">
    <source>
        <dbReference type="EMBL" id="MFL0251317.1"/>
    </source>
</evidence>
<keyword evidence="2 5" id="KW-0812">Transmembrane</keyword>
<keyword evidence="9" id="KW-1185">Reference proteome</keyword>
<dbReference type="InterPro" id="IPR022703">
    <property type="entry name" value="DUF3533"/>
</dbReference>
<dbReference type="PANTHER" id="PTHR43077">
    <property type="entry name" value="TRANSPORT PERMEASE YVFS-RELATED"/>
    <property type="match status" value="1"/>
</dbReference>
<dbReference type="InterPro" id="IPR017501">
    <property type="entry name" value="Phage_infect_YhgE_C"/>
</dbReference>
<evidence type="ECO:0000256" key="3">
    <source>
        <dbReference type="ARBA" id="ARBA00022989"/>
    </source>
</evidence>
<dbReference type="NCBIfam" id="TIGR03061">
    <property type="entry name" value="pip_yhgE_Nterm"/>
    <property type="match status" value="1"/>
</dbReference>
<dbReference type="InterPro" id="IPR013525">
    <property type="entry name" value="ABC2_TM"/>
</dbReference>
<feature type="transmembrane region" description="Helical" evidence="5">
    <location>
        <begin position="879"/>
        <end position="902"/>
    </location>
</feature>
<evidence type="ECO:0000259" key="6">
    <source>
        <dbReference type="Pfam" id="PF01061"/>
    </source>
</evidence>
<feature type="transmembrane region" description="Helical" evidence="5">
    <location>
        <begin position="938"/>
        <end position="957"/>
    </location>
</feature>
<dbReference type="InterPro" id="IPR017500">
    <property type="entry name" value="Phage_infect_YhgE_N"/>
</dbReference>
<dbReference type="Gene3D" id="1.10.287.950">
    <property type="entry name" value="Methyl-accepting chemotaxis protein"/>
    <property type="match status" value="1"/>
</dbReference>
<gene>
    <name evidence="8" type="ORF">ACJDT4_12895</name>
</gene>
<accession>A0ABW8THM9</accession>
<organism evidence="8 9">
    <name type="scientific">Clostridium neuense</name>
    <dbReference type="NCBI Taxonomy" id="1728934"/>
    <lineage>
        <taxon>Bacteria</taxon>
        <taxon>Bacillati</taxon>
        <taxon>Bacillota</taxon>
        <taxon>Clostridia</taxon>
        <taxon>Eubacteriales</taxon>
        <taxon>Clostridiaceae</taxon>
        <taxon>Clostridium</taxon>
    </lineage>
</organism>
<dbReference type="EMBL" id="JBJIAA010000010">
    <property type="protein sequence ID" value="MFL0251317.1"/>
    <property type="molecule type" value="Genomic_DNA"/>
</dbReference>
<keyword evidence="4 5" id="KW-0472">Membrane</keyword>
<comment type="caution">
    <text evidence="8">The sequence shown here is derived from an EMBL/GenBank/DDBJ whole genome shotgun (WGS) entry which is preliminary data.</text>
</comment>
<evidence type="ECO:0000259" key="7">
    <source>
        <dbReference type="Pfam" id="PF12051"/>
    </source>
</evidence>
<dbReference type="Proteomes" id="UP001623592">
    <property type="component" value="Unassembled WGS sequence"/>
</dbReference>
<sequence length="1034" mass="112213">MDFLRIAWRDIKSILKNRFIRVSVIAIIIVPLLYSLLYLAAFWDPYSKLKSVPVAVVNLDEGATKDGKAVNYGEDVVKKLKNNNELGWKITNYKDADSGTKGEKYYAEFIIPQNFSEKVVSAKDKKPEQAKILYRDNEKRNFIMSQVNSKAEMTLKDEIARTITSEYTKVTFDNLYDVKDGFKTAADGSKKIKDGLSDAKNGSGALKDGIGQIKDKMPQIQSGTQQLYDGANQLVNGINTDAVDQNGKPQGLKNGAQQLNNGLYTAAFGVSSAQGQISQAVNALNGQKSLAALININNARALRNIMGDAGSLSQVDLSGVTGVLPYMNSKNMASINKTIADFNSVNLNSILSMPQLAQLMSPQNINNINNLLNSTEALSQIDTSKLMPIVELMGSSQQLNDLLKQATALGSMDMTPINSIKPLLNTNNAQVLSTLLQGSKDNLGGQNGQDKINFIKGQELAAASFIKAASTLNDSYNKINNTQLPAEQKLEAQKQLLDQYNNLVTHTAQSMNSSKDYMASMESLLENMKNLIDSNSSVINGAQTALKPDNINSVNNMITSLGEAQAKINSPETKQTIQAVQNAMSPSNIAYIQQLVSQFSNIKTELDQNKDNLAAVQSLLTAVKSNGGVQESLGKIAALQSDMKEAQPILNTFNTMMNDPKLKAELANAPQLLNQVTKVQKELKDNQKLLEVAQDELNDGNIKMANNLIAQIPNMTGKFNELASGINQLSDGSSDLLTGINTLSNGSFKLRDGIGTLNSGMPTLNDGVNKLYNGSSDLNDGIGKLYNGSDELASKLQDGSDKISKNLVNTSSDMAKFVSEPLAMKNEPIGAVNNYGTGFTPYFIPLSLWVGAIMMFFVITDKVDDDINASPAAVVAGKFISYGYIGIIQAILASAVVLTLGLKPKSLILYFLFNIFMSYVFIAIIQCLVFLLGMAGRLLSIAILILQLTSCAGTFPLEVVPKFFKVINPFMPFTYCVSAIREIIAGVNYATLTKDVCILAATMFVFLAISMALKGHADKVKEIIKEKKDESLSQ</sequence>
<dbReference type="Gene3D" id="3.40.1710.10">
    <property type="entry name" value="abc type-2 transporter like domain"/>
    <property type="match status" value="1"/>
</dbReference>
<feature type="domain" description="DUF3533" evidence="7">
    <location>
        <begin position="25"/>
        <end position="169"/>
    </location>
</feature>
<evidence type="ECO:0000256" key="2">
    <source>
        <dbReference type="ARBA" id="ARBA00022692"/>
    </source>
</evidence>
<protein>
    <submittedName>
        <fullName evidence="8">YhgE/Pip family protein</fullName>
    </submittedName>
</protein>
<dbReference type="NCBIfam" id="TIGR03057">
    <property type="entry name" value="xxxLxxG_by_4"/>
    <property type="match status" value="4"/>
</dbReference>
<comment type="subcellular location">
    <subcellularLocation>
        <location evidence="1">Membrane</location>
        <topology evidence="1">Multi-pass membrane protein</topology>
    </subcellularLocation>
</comment>
<proteinExistence type="predicted"/>
<feature type="transmembrane region" description="Helical" evidence="5">
    <location>
        <begin position="963"/>
        <end position="984"/>
    </location>
</feature>
<evidence type="ECO:0000256" key="1">
    <source>
        <dbReference type="ARBA" id="ARBA00004141"/>
    </source>
</evidence>
<dbReference type="Pfam" id="PF01061">
    <property type="entry name" value="ABC2_membrane"/>
    <property type="match status" value="1"/>
</dbReference>
<feature type="domain" description="ABC-2 type transporter transmembrane" evidence="6">
    <location>
        <begin position="870"/>
        <end position="983"/>
    </location>
</feature>
<dbReference type="Pfam" id="PF12051">
    <property type="entry name" value="DUF3533"/>
    <property type="match status" value="1"/>
</dbReference>
<evidence type="ECO:0000313" key="9">
    <source>
        <dbReference type="Proteomes" id="UP001623592"/>
    </source>
</evidence>
<dbReference type="InterPro" id="IPR023908">
    <property type="entry name" value="xxxLxxG_rpt"/>
</dbReference>
<keyword evidence="3 5" id="KW-1133">Transmembrane helix</keyword>
<dbReference type="RefSeq" id="WP_406787977.1">
    <property type="nucleotide sequence ID" value="NZ_JBJIAA010000010.1"/>
</dbReference>
<feature type="transmembrane region" description="Helical" evidence="5">
    <location>
        <begin position="20"/>
        <end position="43"/>
    </location>
</feature>
<feature type="transmembrane region" description="Helical" evidence="5">
    <location>
        <begin position="908"/>
        <end position="931"/>
    </location>
</feature>
<evidence type="ECO:0000256" key="5">
    <source>
        <dbReference type="SAM" id="Phobius"/>
    </source>
</evidence>
<reference evidence="8 9" key="1">
    <citation type="submission" date="2024-11" db="EMBL/GenBank/DDBJ databases">
        <authorList>
            <person name="Heng Y.C."/>
            <person name="Lim A.C.H."/>
            <person name="Lee J.K.Y."/>
            <person name="Kittelmann S."/>
        </authorList>
    </citation>
    <scope>NUCLEOTIDE SEQUENCE [LARGE SCALE GENOMIC DNA]</scope>
    <source>
        <strain evidence="8 9">WILCCON 0114</strain>
    </source>
</reference>
<feature type="transmembrane region" description="Helical" evidence="5">
    <location>
        <begin position="996"/>
        <end position="1013"/>
    </location>
</feature>
<evidence type="ECO:0000256" key="4">
    <source>
        <dbReference type="ARBA" id="ARBA00023136"/>
    </source>
</evidence>
<dbReference type="NCBIfam" id="TIGR03062">
    <property type="entry name" value="pip_yhgE_Cterm"/>
    <property type="match status" value="1"/>
</dbReference>
<name>A0ABW8THM9_9CLOT</name>